<organism evidence="1 2">
    <name type="scientific">Echinicola pacifica</name>
    <dbReference type="NCBI Taxonomy" id="346377"/>
    <lineage>
        <taxon>Bacteria</taxon>
        <taxon>Pseudomonadati</taxon>
        <taxon>Bacteroidota</taxon>
        <taxon>Cytophagia</taxon>
        <taxon>Cytophagales</taxon>
        <taxon>Cyclobacteriaceae</taxon>
        <taxon>Echinicola</taxon>
    </lineage>
</organism>
<accession>A0A918QA98</accession>
<name>A0A918QA98_9BACT</name>
<evidence type="ECO:0000313" key="2">
    <source>
        <dbReference type="Proteomes" id="UP000619457"/>
    </source>
</evidence>
<reference evidence="1" key="1">
    <citation type="journal article" date="2014" name="Int. J. Syst. Evol. Microbiol.">
        <title>Complete genome sequence of Corynebacterium casei LMG S-19264T (=DSM 44701T), isolated from a smear-ripened cheese.</title>
        <authorList>
            <consortium name="US DOE Joint Genome Institute (JGI-PGF)"/>
            <person name="Walter F."/>
            <person name="Albersmeier A."/>
            <person name="Kalinowski J."/>
            <person name="Ruckert C."/>
        </authorList>
    </citation>
    <scope>NUCLEOTIDE SEQUENCE</scope>
    <source>
        <strain evidence="1">KCTC 12368</strain>
    </source>
</reference>
<protein>
    <recommendedName>
        <fullName evidence="3">DUF4625 domain-containing protein</fullName>
    </recommendedName>
</protein>
<dbReference type="InterPro" id="IPR027829">
    <property type="entry name" value="DUF4625"/>
</dbReference>
<proteinExistence type="predicted"/>
<dbReference type="EMBL" id="BMWX01000008">
    <property type="protein sequence ID" value="GGZ39078.1"/>
    <property type="molecule type" value="Genomic_DNA"/>
</dbReference>
<evidence type="ECO:0000313" key="1">
    <source>
        <dbReference type="EMBL" id="GGZ39078.1"/>
    </source>
</evidence>
<evidence type="ECO:0008006" key="3">
    <source>
        <dbReference type="Google" id="ProtNLM"/>
    </source>
</evidence>
<dbReference type="Pfam" id="PF15418">
    <property type="entry name" value="DUF4625"/>
    <property type="match status" value="1"/>
</dbReference>
<dbReference type="Proteomes" id="UP000619457">
    <property type="component" value="Unassembled WGS sequence"/>
</dbReference>
<gene>
    <name evidence="1" type="ORF">GCM10007049_35520</name>
</gene>
<reference evidence="1" key="2">
    <citation type="submission" date="2020-09" db="EMBL/GenBank/DDBJ databases">
        <authorList>
            <person name="Sun Q."/>
            <person name="Kim S."/>
        </authorList>
    </citation>
    <scope>NUCLEOTIDE SEQUENCE</scope>
    <source>
        <strain evidence="1">KCTC 12368</strain>
    </source>
</reference>
<dbReference type="AlphaFoldDB" id="A0A918QA98"/>
<keyword evidence="2" id="KW-1185">Reference proteome</keyword>
<comment type="caution">
    <text evidence="1">The sequence shown here is derived from an EMBL/GenBank/DDBJ whole genome shotgun (WGS) entry which is preliminary data.</text>
</comment>
<sequence length="145" mass="16307">MIVFGLGSCTENDAVDTQYPEISMDFAEAFPSQCALVKRGEDFIFRARFSDNFQLGSFSLDIHHNFDHHTHSTEVNDCDMMPTKTPVNPFLLIESHAIPAGKTTYEAELSISVPEDIDPGDYHFLVKLTDHEGWQSLKGISLQIQ</sequence>